<evidence type="ECO:0000259" key="2">
    <source>
        <dbReference type="Pfam" id="PF01833"/>
    </source>
</evidence>
<proteinExistence type="predicted"/>
<organism evidence="3 4">
    <name type="scientific">candidate division WWE3 bacterium RBG_19FT_COMBO_34_6</name>
    <dbReference type="NCBI Taxonomy" id="1802612"/>
    <lineage>
        <taxon>Bacteria</taxon>
        <taxon>Katanobacteria</taxon>
    </lineage>
</organism>
<feature type="transmembrane region" description="Helical" evidence="1">
    <location>
        <begin position="6"/>
        <end position="23"/>
    </location>
</feature>
<dbReference type="Pfam" id="PF01833">
    <property type="entry name" value="TIG"/>
    <property type="match status" value="1"/>
</dbReference>
<feature type="domain" description="IPT/TIG" evidence="2">
    <location>
        <begin position="72"/>
        <end position="163"/>
    </location>
</feature>
<sequence length="166" mass="18229">MKKIIILMVALIIIFGFFLYTNNSLKNSPIIRRACTEEAMICPDGTSVGRVGPNCEFEQCPPTQKSTKINLDSLTPATGSTGQKVIIKGTGFTTEDNVVKFGIGYIYNTILVDGSTLEFTIPDGYELCPPKQEMCPDGYPRLQTGTHDIQVLNDNGESNILQFNVN</sequence>
<evidence type="ECO:0000313" key="4">
    <source>
        <dbReference type="Proteomes" id="UP000178615"/>
    </source>
</evidence>
<dbReference type="InterPro" id="IPR014756">
    <property type="entry name" value="Ig_E-set"/>
</dbReference>
<dbReference type="Proteomes" id="UP000178615">
    <property type="component" value="Unassembled WGS sequence"/>
</dbReference>
<protein>
    <recommendedName>
        <fullName evidence="2">IPT/TIG domain-containing protein</fullName>
    </recommendedName>
</protein>
<dbReference type="SUPFAM" id="SSF81296">
    <property type="entry name" value="E set domains"/>
    <property type="match status" value="1"/>
</dbReference>
<keyword evidence="1" id="KW-1133">Transmembrane helix</keyword>
<keyword evidence="1" id="KW-0812">Transmembrane</keyword>
<accession>A0A1F4UK17</accession>
<name>A0A1F4UK17_UNCKA</name>
<evidence type="ECO:0000313" key="3">
    <source>
        <dbReference type="EMBL" id="OGC45259.1"/>
    </source>
</evidence>
<keyword evidence="1" id="KW-0472">Membrane</keyword>
<evidence type="ECO:0000256" key="1">
    <source>
        <dbReference type="SAM" id="Phobius"/>
    </source>
</evidence>
<dbReference type="InterPro" id="IPR013783">
    <property type="entry name" value="Ig-like_fold"/>
</dbReference>
<dbReference type="InterPro" id="IPR002909">
    <property type="entry name" value="IPT_dom"/>
</dbReference>
<dbReference type="EMBL" id="MEUV01000045">
    <property type="protein sequence ID" value="OGC45259.1"/>
    <property type="molecule type" value="Genomic_DNA"/>
</dbReference>
<dbReference type="AlphaFoldDB" id="A0A1F4UK17"/>
<gene>
    <name evidence="3" type="ORF">A2V49_01510</name>
</gene>
<comment type="caution">
    <text evidence="3">The sequence shown here is derived from an EMBL/GenBank/DDBJ whole genome shotgun (WGS) entry which is preliminary data.</text>
</comment>
<reference evidence="3 4" key="1">
    <citation type="journal article" date="2016" name="Nat. Commun.">
        <title>Thousands of microbial genomes shed light on interconnected biogeochemical processes in an aquifer system.</title>
        <authorList>
            <person name="Anantharaman K."/>
            <person name="Brown C.T."/>
            <person name="Hug L.A."/>
            <person name="Sharon I."/>
            <person name="Castelle C.J."/>
            <person name="Probst A.J."/>
            <person name="Thomas B.C."/>
            <person name="Singh A."/>
            <person name="Wilkins M.J."/>
            <person name="Karaoz U."/>
            <person name="Brodie E.L."/>
            <person name="Williams K.H."/>
            <person name="Hubbard S.S."/>
            <person name="Banfield J.F."/>
        </authorList>
    </citation>
    <scope>NUCLEOTIDE SEQUENCE [LARGE SCALE GENOMIC DNA]</scope>
</reference>
<dbReference type="Gene3D" id="2.60.40.10">
    <property type="entry name" value="Immunoglobulins"/>
    <property type="match status" value="1"/>
</dbReference>